<dbReference type="InterPro" id="IPR036890">
    <property type="entry name" value="HATPase_C_sf"/>
</dbReference>
<dbReference type="InterPro" id="IPR001789">
    <property type="entry name" value="Sig_transdc_resp-reg_receiver"/>
</dbReference>
<dbReference type="SUPFAM" id="SSF47384">
    <property type="entry name" value="Homodimeric domain of signal transducing histidine kinase"/>
    <property type="match status" value="1"/>
</dbReference>
<dbReference type="InterPro" id="IPR036097">
    <property type="entry name" value="HisK_dim/P_sf"/>
</dbReference>
<dbReference type="InterPro" id="IPR036641">
    <property type="entry name" value="HPT_dom_sf"/>
</dbReference>
<dbReference type="PANTHER" id="PTHR43047">
    <property type="entry name" value="TWO-COMPONENT HISTIDINE PROTEIN KINASE"/>
    <property type="match status" value="1"/>
</dbReference>
<feature type="domain" description="Response regulatory" evidence="9">
    <location>
        <begin position="864"/>
        <end position="982"/>
    </location>
</feature>
<dbReference type="RefSeq" id="WP_230507223.1">
    <property type="nucleotide sequence ID" value="NZ_JAJITD010000001.1"/>
</dbReference>
<keyword evidence="5" id="KW-0418">Kinase</keyword>
<dbReference type="Pfam" id="PF00072">
    <property type="entry name" value="Response_reg"/>
    <property type="match status" value="1"/>
</dbReference>
<dbReference type="Gene3D" id="3.30.450.20">
    <property type="entry name" value="PAS domain"/>
    <property type="match status" value="1"/>
</dbReference>
<dbReference type="CDD" id="cd16922">
    <property type="entry name" value="HATPase_EvgS-ArcB-TorS-like"/>
    <property type="match status" value="1"/>
</dbReference>
<feature type="transmembrane region" description="Helical" evidence="7">
    <location>
        <begin position="327"/>
        <end position="348"/>
    </location>
</feature>
<dbReference type="SMART" id="SM00388">
    <property type="entry name" value="HisKA"/>
    <property type="match status" value="1"/>
</dbReference>
<evidence type="ECO:0000256" key="4">
    <source>
        <dbReference type="ARBA" id="ARBA00022679"/>
    </source>
</evidence>
<dbReference type="PROSITE" id="PS50109">
    <property type="entry name" value="HIS_KIN"/>
    <property type="match status" value="1"/>
</dbReference>
<dbReference type="EC" id="2.7.13.3" evidence="2"/>
<gene>
    <name evidence="10" type="ORF">LJ656_00290</name>
</gene>
<keyword evidence="7" id="KW-1133">Transmembrane helix</keyword>
<dbReference type="Proteomes" id="UP001431019">
    <property type="component" value="Unassembled WGS sequence"/>
</dbReference>
<sequence length="1104" mass="120278">MPAPLNLIGDPALQARHSLERNLKRERHVFSMVIILLILGALAGAAVTVSALLTSALNQEERITQSLGQSLFDRFQQRNIALTTASLVIELRANGVLLPQTPMHPGETCTASIPDAQAQAVLKASCDATVQLLSASGPPPPIEIVLTDGSVAYQFGLPTGTPRALRPQSPDDARKLVDLVLRRYRALGLDPALAAREKRIIWLRIPGADDGEPPHAVGASLVPSGGAIYAVVLTSVDLQAENRKSFLPSSPNFIWVTSDGAVVVIGDIPDAQARAIDAQTRALPDGRFHWIAGYGWALRRPSTIFGIGHVIRVVPLRQQIVTMRYQLLLVLSVTAALVVLLLSTFRYWNYRFLTRTYAQASRALESELLNYLLVHATPVGLCIVKKDDSSIVLANQIARTTLGIENSDTLPAALSEKFKNQGVNKESFALAEGTRIFQFPFVLERTKGESVHLKITFAPATLNREDIFFCAIADTTEHVMAEQVLREAKLATESVARAKVNFFASMSHEIRTPLASLVGNIELLKLGTLAPEQEARVMAMQVSAMGLLQVVNDVLDFSKIDVGELRIDEEWGSVTTLMKRIALSHAHLAVKQGLKFYLVLDRAIPSQLFFDPVRISQVVNNLLSNAFKFTQSGKIVMRVRWADEALQIDIADSGIGISEELKKQLFQPFTQGNSNRLAQARGTGLGLSICERLCELMKGTITVDSTVGVGTRVAVKLPLRKGDGPTAGAEWTLPATEPAVLCLASEYQEWLTSLYDPERSIVTVFSDLRQPVDHRKHDYLIATDEFNRADVLAWWGNSRNIVWLSQDGPLVPAAREDGGVDISVYSQSGIKSATEMFAPEYQRRTDTRPSEQVPSSRRDFGKLTVLIAEDNLLNRSLLRDQLTTLGANVIEAANGEEALSLLVRQQTDKPVDIVLTDIDMPVLGGCELLDAIRARAMSMPIYAVSASAYPDDINEGRQRGFTDYLTKPVPLAVLTRVLDSAAGPVASTVSAPAAAATEAALPRLPAVPAAYSAAFVEQAAFDIAGLDTVIAARSIATLRRWLHGVSGGLSMLGPSKLLQRCQELHAVLCGSEAWDDEIEHRALAIGQDLKELREAEQRNTRRGG</sequence>
<evidence type="ECO:0000256" key="5">
    <source>
        <dbReference type="ARBA" id="ARBA00022777"/>
    </source>
</evidence>
<dbReference type="Pfam" id="PF02518">
    <property type="entry name" value="HATPase_c"/>
    <property type="match status" value="1"/>
</dbReference>
<dbReference type="EMBL" id="JAJITD010000001">
    <property type="protein sequence ID" value="MCC8391011.1"/>
    <property type="molecule type" value="Genomic_DNA"/>
</dbReference>
<dbReference type="Gene3D" id="1.10.287.130">
    <property type="match status" value="1"/>
</dbReference>
<evidence type="ECO:0000256" key="6">
    <source>
        <dbReference type="PROSITE-ProRule" id="PRU00169"/>
    </source>
</evidence>
<dbReference type="Gene3D" id="3.30.565.10">
    <property type="entry name" value="Histidine kinase-like ATPase, C-terminal domain"/>
    <property type="match status" value="1"/>
</dbReference>
<dbReference type="InterPro" id="IPR004358">
    <property type="entry name" value="Sig_transdc_His_kin-like_C"/>
</dbReference>
<feature type="modified residue" description="4-aspartylphosphate" evidence="6">
    <location>
        <position position="917"/>
    </location>
</feature>
<feature type="domain" description="Histidine kinase" evidence="8">
    <location>
        <begin position="505"/>
        <end position="721"/>
    </location>
</feature>
<keyword evidence="7" id="KW-0812">Transmembrane</keyword>
<dbReference type="SUPFAM" id="SSF47226">
    <property type="entry name" value="Histidine-containing phosphotransfer domain, HPT domain"/>
    <property type="match status" value="1"/>
</dbReference>
<dbReference type="PROSITE" id="PS50110">
    <property type="entry name" value="RESPONSE_REGULATORY"/>
    <property type="match status" value="1"/>
</dbReference>
<evidence type="ECO:0000256" key="2">
    <source>
        <dbReference type="ARBA" id="ARBA00012438"/>
    </source>
</evidence>
<dbReference type="SMART" id="SM00448">
    <property type="entry name" value="REC"/>
    <property type="match status" value="1"/>
</dbReference>
<evidence type="ECO:0000256" key="1">
    <source>
        <dbReference type="ARBA" id="ARBA00000085"/>
    </source>
</evidence>
<dbReference type="PRINTS" id="PR00344">
    <property type="entry name" value="BCTRLSENSOR"/>
</dbReference>
<proteinExistence type="predicted"/>
<comment type="catalytic activity">
    <reaction evidence="1">
        <text>ATP + protein L-histidine = ADP + protein N-phospho-L-histidine.</text>
        <dbReference type="EC" id="2.7.13.3"/>
    </reaction>
</comment>
<dbReference type="InterPro" id="IPR005467">
    <property type="entry name" value="His_kinase_dom"/>
</dbReference>
<keyword evidence="3 6" id="KW-0597">Phosphoprotein</keyword>
<dbReference type="Gene3D" id="3.40.50.2300">
    <property type="match status" value="1"/>
</dbReference>
<dbReference type="InterPro" id="IPR003594">
    <property type="entry name" value="HATPase_dom"/>
</dbReference>
<dbReference type="InterPro" id="IPR011006">
    <property type="entry name" value="CheY-like_superfamily"/>
</dbReference>
<evidence type="ECO:0000259" key="8">
    <source>
        <dbReference type="PROSITE" id="PS50109"/>
    </source>
</evidence>
<evidence type="ECO:0000256" key="3">
    <source>
        <dbReference type="ARBA" id="ARBA00022553"/>
    </source>
</evidence>
<keyword evidence="4" id="KW-0808">Transferase</keyword>
<dbReference type="SUPFAM" id="SSF52172">
    <property type="entry name" value="CheY-like"/>
    <property type="match status" value="1"/>
</dbReference>
<dbReference type="InterPro" id="IPR003661">
    <property type="entry name" value="HisK_dim/P_dom"/>
</dbReference>
<evidence type="ECO:0000256" key="7">
    <source>
        <dbReference type="SAM" id="Phobius"/>
    </source>
</evidence>
<accession>A0ABS8JMA3</accession>
<evidence type="ECO:0000313" key="10">
    <source>
        <dbReference type="EMBL" id="MCC8391011.1"/>
    </source>
</evidence>
<comment type="caution">
    <text evidence="10">The sequence shown here is derived from an EMBL/GenBank/DDBJ whole genome shotgun (WGS) entry which is preliminary data.</text>
</comment>
<dbReference type="CDD" id="cd00082">
    <property type="entry name" value="HisKA"/>
    <property type="match status" value="1"/>
</dbReference>
<dbReference type="SMART" id="SM00387">
    <property type="entry name" value="HATPase_c"/>
    <property type="match status" value="1"/>
</dbReference>
<protein>
    <recommendedName>
        <fullName evidence="2">histidine kinase</fullName>
        <ecNumber evidence="2">2.7.13.3</ecNumber>
    </recommendedName>
</protein>
<dbReference type="Pfam" id="PF00512">
    <property type="entry name" value="HisKA"/>
    <property type="match status" value="1"/>
</dbReference>
<dbReference type="SUPFAM" id="SSF55874">
    <property type="entry name" value="ATPase domain of HSP90 chaperone/DNA topoisomerase II/histidine kinase"/>
    <property type="match status" value="1"/>
</dbReference>
<keyword evidence="11" id="KW-1185">Reference proteome</keyword>
<organism evidence="10 11">
    <name type="scientific">Paraburkholderia sejongensis</name>
    <dbReference type="NCBI Taxonomy" id="2886946"/>
    <lineage>
        <taxon>Bacteria</taxon>
        <taxon>Pseudomonadati</taxon>
        <taxon>Pseudomonadota</taxon>
        <taxon>Betaproteobacteria</taxon>
        <taxon>Burkholderiales</taxon>
        <taxon>Burkholderiaceae</taxon>
        <taxon>Paraburkholderia</taxon>
    </lineage>
</organism>
<keyword evidence="7" id="KW-0472">Membrane</keyword>
<reference evidence="10 11" key="1">
    <citation type="submission" date="2021-11" db="EMBL/GenBank/DDBJ databases">
        <authorList>
            <person name="Oh E.-T."/>
            <person name="Kim S.-B."/>
        </authorList>
    </citation>
    <scope>NUCLEOTIDE SEQUENCE [LARGE SCALE GENOMIC DNA]</scope>
    <source>
        <strain evidence="10 11">MMS20-SJTR3</strain>
    </source>
</reference>
<dbReference type="CDD" id="cd17546">
    <property type="entry name" value="REC_hyHK_CKI1_RcsC-like"/>
    <property type="match status" value="1"/>
</dbReference>
<name>A0ABS8JMA3_9BURK</name>
<evidence type="ECO:0000313" key="11">
    <source>
        <dbReference type="Proteomes" id="UP001431019"/>
    </source>
</evidence>
<evidence type="ECO:0000259" key="9">
    <source>
        <dbReference type="PROSITE" id="PS50110"/>
    </source>
</evidence>
<feature type="transmembrane region" description="Helical" evidence="7">
    <location>
        <begin position="29"/>
        <end position="53"/>
    </location>
</feature>